<evidence type="ECO:0000313" key="1">
    <source>
        <dbReference type="EMBL" id="GAI80626.1"/>
    </source>
</evidence>
<protein>
    <submittedName>
        <fullName evidence="1">Uncharacterized protein</fullName>
    </submittedName>
</protein>
<dbReference type="AlphaFoldDB" id="X1SNA6"/>
<reference evidence="1" key="1">
    <citation type="journal article" date="2014" name="Front. Microbiol.">
        <title>High frequency of phylogenetically diverse reductive dehalogenase-homologous genes in deep subseafloor sedimentary metagenomes.</title>
        <authorList>
            <person name="Kawai M."/>
            <person name="Futagami T."/>
            <person name="Toyoda A."/>
            <person name="Takaki Y."/>
            <person name="Nishi S."/>
            <person name="Hori S."/>
            <person name="Arai W."/>
            <person name="Tsubouchi T."/>
            <person name="Morono Y."/>
            <person name="Uchiyama I."/>
            <person name="Ito T."/>
            <person name="Fujiyama A."/>
            <person name="Inagaki F."/>
            <person name="Takami H."/>
        </authorList>
    </citation>
    <scope>NUCLEOTIDE SEQUENCE</scope>
    <source>
        <strain evidence="1">Expedition CK06-06</strain>
    </source>
</reference>
<accession>X1SNA6</accession>
<name>X1SNA6_9ZZZZ</name>
<comment type="caution">
    <text evidence="1">The sequence shown here is derived from an EMBL/GenBank/DDBJ whole genome shotgun (WGS) entry which is preliminary data.</text>
</comment>
<organism evidence="1">
    <name type="scientific">marine sediment metagenome</name>
    <dbReference type="NCBI Taxonomy" id="412755"/>
    <lineage>
        <taxon>unclassified sequences</taxon>
        <taxon>metagenomes</taxon>
        <taxon>ecological metagenomes</taxon>
    </lineage>
</organism>
<sequence length="102" mass="11633">MPEITDSCQKAFKQLLKVCAISVPTKGIKKVKRKGVMSGYNCFTKNLYAAEKRSAEAEKRNPISFKQLISMKTWGTLEDKQKTHWHELAQQGCPVIKKMSEE</sequence>
<gene>
    <name evidence="1" type="ORF">S12H4_12002</name>
</gene>
<dbReference type="EMBL" id="BARW01005551">
    <property type="protein sequence ID" value="GAI80626.1"/>
    <property type="molecule type" value="Genomic_DNA"/>
</dbReference>
<proteinExistence type="predicted"/>